<comment type="caution">
    <text evidence="2">The sequence shown here is derived from an EMBL/GenBank/DDBJ whole genome shotgun (WGS) entry which is preliminary data.</text>
</comment>
<feature type="compositionally biased region" description="Polar residues" evidence="1">
    <location>
        <begin position="148"/>
        <end position="175"/>
    </location>
</feature>
<evidence type="ECO:0000256" key="1">
    <source>
        <dbReference type="SAM" id="MobiDB-lite"/>
    </source>
</evidence>
<sequence>MNASWQGWLKIAAVVEQLLRLESLELRKKFEDAHFVKSLALCCGLILEEEMSIETWADIFCQRIEAIKHGRQPAVDNNLSPARTAPSDLVSNSEETESSVSSESDVDDLVYEGSMTSSEMSWGRNVHQRPSFLGRIDHTYTKNVCTPSVQSTQVTRESSPGSWQFVENPSPQTIEVDSPALVGETETKEHGNPSLDQVQTSDFDAHPGHKEWEWDKDRQRWKRRGRSGSEETDWFPESFA</sequence>
<gene>
    <name evidence="2" type="ORF">CEP54_005714</name>
</gene>
<proteinExistence type="predicted"/>
<feature type="region of interest" description="Disordered" evidence="1">
    <location>
        <begin position="148"/>
        <end position="240"/>
    </location>
</feature>
<feature type="compositionally biased region" description="Low complexity" evidence="1">
    <location>
        <begin position="90"/>
        <end position="103"/>
    </location>
</feature>
<dbReference type="EMBL" id="NKCI01000044">
    <property type="protein sequence ID" value="RSL62457.1"/>
    <property type="molecule type" value="Genomic_DNA"/>
</dbReference>
<accession>A0A428QB00</accession>
<dbReference type="Proteomes" id="UP000288168">
    <property type="component" value="Unassembled WGS sequence"/>
</dbReference>
<feature type="region of interest" description="Disordered" evidence="1">
    <location>
        <begin position="74"/>
        <end position="105"/>
    </location>
</feature>
<feature type="compositionally biased region" description="Basic and acidic residues" evidence="1">
    <location>
        <begin position="203"/>
        <end position="218"/>
    </location>
</feature>
<protein>
    <submittedName>
        <fullName evidence="2">Uncharacterized protein</fullName>
    </submittedName>
</protein>
<organism evidence="2 3">
    <name type="scientific">Fusarium duplospermum</name>
    <dbReference type="NCBI Taxonomy" id="1325734"/>
    <lineage>
        <taxon>Eukaryota</taxon>
        <taxon>Fungi</taxon>
        <taxon>Dikarya</taxon>
        <taxon>Ascomycota</taxon>
        <taxon>Pezizomycotina</taxon>
        <taxon>Sordariomycetes</taxon>
        <taxon>Hypocreomycetidae</taxon>
        <taxon>Hypocreales</taxon>
        <taxon>Nectriaceae</taxon>
        <taxon>Fusarium</taxon>
        <taxon>Fusarium solani species complex</taxon>
    </lineage>
</organism>
<keyword evidence="3" id="KW-1185">Reference proteome</keyword>
<dbReference type="AlphaFoldDB" id="A0A428QB00"/>
<dbReference type="OrthoDB" id="5041041at2759"/>
<evidence type="ECO:0000313" key="3">
    <source>
        <dbReference type="Proteomes" id="UP000288168"/>
    </source>
</evidence>
<reference evidence="2 3" key="1">
    <citation type="submission" date="2017-06" db="EMBL/GenBank/DDBJ databases">
        <title>Comparative genomic analysis of Ambrosia Fusariam Clade fungi.</title>
        <authorList>
            <person name="Stajich J.E."/>
            <person name="Carrillo J."/>
            <person name="Kijimoto T."/>
            <person name="Eskalen A."/>
            <person name="O'Donnell K."/>
            <person name="Kasson M."/>
        </authorList>
    </citation>
    <scope>NUCLEOTIDE SEQUENCE [LARGE SCALE GENOMIC DNA]</scope>
    <source>
        <strain evidence="2 3">NRRL62584</strain>
    </source>
</reference>
<evidence type="ECO:0000313" key="2">
    <source>
        <dbReference type="EMBL" id="RSL62457.1"/>
    </source>
</evidence>
<name>A0A428QB00_9HYPO</name>